<proteinExistence type="predicted"/>
<evidence type="ECO:0000313" key="1">
    <source>
        <dbReference type="EMBL" id="CUP55782.1"/>
    </source>
</evidence>
<dbReference type="EMBL" id="CZAP01000008">
    <property type="protein sequence ID" value="CUP55782.1"/>
    <property type="molecule type" value="Genomic_DNA"/>
</dbReference>
<reference evidence="1 2" key="1">
    <citation type="submission" date="2015-09" db="EMBL/GenBank/DDBJ databases">
        <authorList>
            <consortium name="Pathogen Informatics"/>
        </authorList>
    </citation>
    <scope>NUCLEOTIDE SEQUENCE [LARGE SCALE GENOMIC DNA]</scope>
    <source>
        <strain evidence="1 2">2789STDY5834899</strain>
    </source>
</reference>
<dbReference type="Proteomes" id="UP000095576">
    <property type="component" value="Unassembled WGS sequence"/>
</dbReference>
<dbReference type="AlphaFoldDB" id="A0A174P488"/>
<gene>
    <name evidence="1" type="ORF">ERS852511_02480</name>
</gene>
<protein>
    <submittedName>
        <fullName evidence="1">Uncharacterized protein</fullName>
    </submittedName>
</protein>
<organism evidence="1 2">
    <name type="scientific">Bacteroides thetaiotaomicron</name>
    <dbReference type="NCBI Taxonomy" id="818"/>
    <lineage>
        <taxon>Bacteria</taxon>
        <taxon>Pseudomonadati</taxon>
        <taxon>Bacteroidota</taxon>
        <taxon>Bacteroidia</taxon>
        <taxon>Bacteroidales</taxon>
        <taxon>Bacteroidaceae</taxon>
        <taxon>Bacteroides</taxon>
    </lineage>
</organism>
<accession>A0A174P488</accession>
<sequence>MGDKKMIIFYETLSVRKQKRMKNYHYDIIQQQK</sequence>
<evidence type="ECO:0000313" key="2">
    <source>
        <dbReference type="Proteomes" id="UP000095576"/>
    </source>
</evidence>
<name>A0A174P488_BACT4</name>